<dbReference type="SUPFAM" id="SSF141523">
    <property type="entry name" value="L,D-transpeptidase catalytic domain-like"/>
    <property type="match status" value="1"/>
</dbReference>
<organism evidence="10 11">
    <name type="scientific">Ottowia testudinis</name>
    <dbReference type="NCBI Taxonomy" id="2816950"/>
    <lineage>
        <taxon>Bacteria</taxon>
        <taxon>Pseudomonadati</taxon>
        <taxon>Pseudomonadota</taxon>
        <taxon>Betaproteobacteria</taxon>
        <taxon>Burkholderiales</taxon>
        <taxon>Comamonadaceae</taxon>
        <taxon>Ottowia</taxon>
    </lineage>
</organism>
<keyword evidence="8" id="KW-0732">Signal</keyword>
<evidence type="ECO:0000313" key="11">
    <source>
        <dbReference type="Proteomes" id="UP000663903"/>
    </source>
</evidence>
<evidence type="ECO:0000256" key="5">
    <source>
        <dbReference type="ARBA" id="ARBA00022984"/>
    </source>
</evidence>
<accession>A0A975H390</accession>
<dbReference type="InterPro" id="IPR036365">
    <property type="entry name" value="PGBD-like_sf"/>
</dbReference>
<dbReference type="Gene3D" id="1.10.101.10">
    <property type="entry name" value="PGBD-like superfamily/PGBD"/>
    <property type="match status" value="1"/>
</dbReference>
<dbReference type="GO" id="GO:0008360">
    <property type="term" value="P:regulation of cell shape"/>
    <property type="evidence" value="ECO:0007669"/>
    <property type="project" value="UniProtKB-UniRule"/>
</dbReference>
<evidence type="ECO:0000256" key="4">
    <source>
        <dbReference type="ARBA" id="ARBA00022960"/>
    </source>
</evidence>
<dbReference type="InterPro" id="IPR005490">
    <property type="entry name" value="LD_TPept_cat_dom"/>
</dbReference>
<dbReference type="Proteomes" id="UP000663903">
    <property type="component" value="Chromosome"/>
</dbReference>
<keyword evidence="3" id="KW-0808">Transferase</keyword>
<dbReference type="Gene3D" id="2.40.440.10">
    <property type="entry name" value="L,D-transpeptidase catalytic domain-like"/>
    <property type="match status" value="1"/>
</dbReference>
<evidence type="ECO:0000256" key="6">
    <source>
        <dbReference type="ARBA" id="ARBA00023316"/>
    </source>
</evidence>
<evidence type="ECO:0000256" key="1">
    <source>
        <dbReference type="ARBA" id="ARBA00004752"/>
    </source>
</evidence>
<dbReference type="KEGG" id="otd:J1M35_01295"/>
<dbReference type="InterPro" id="IPR002477">
    <property type="entry name" value="Peptidoglycan-bd-like"/>
</dbReference>
<feature type="signal peptide" evidence="8">
    <location>
        <begin position="1"/>
        <end position="24"/>
    </location>
</feature>
<comment type="pathway">
    <text evidence="1 7">Cell wall biogenesis; peptidoglycan biosynthesis.</text>
</comment>
<dbReference type="GO" id="GO:0071555">
    <property type="term" value="P:cell wall organization"/>
    <property type="evidence" value="ECO:0007669"/>
    <property type="project" value="UniProtKB-UniRule"/>
</dbReference>
<dbReference type="GO" id="GO:0018104">
    <property type="term" value="P:peptidoglycan-protein cross-linking"/>
    <property type="evidence" value="ECO:0007669"/>
    <property type="project" value="TreeGrafter"/>
</dbReference>
<name>A0A975H390_9BURK</name>
<dbReference type="PROSITE" id="PS52029">
    <property type="entry name" value="LD_TPASE"/>
    <property type="match status" value="1"/>
</dbReference>
<evidence type="ECO:0000256" key="8">
    <source>
        <dbReference type="SAM" id="SignalP"/>
    </source>
</evidence>
<feature type="chain" id="PRO_5037409169" evidence="8">
    <location>
        <begin position="25"/>
        <end position="335"/>
    </location>
</feature>
<dbReference type="InterPro" id="IPR038063">
    <property type="entry name" value="Transpep_catalytic_dom"/>
</dbReference>
<evidence type="ECO:0000259" key="9">
    <source>
        <dbReference type="PROSITE" id="PS52029"/>
    </source>
</evidence>
<evidence type="ECO:0000313" key="10">
    <source>
        <dbReference type="EMBL" id="QTD45589.1"/>
    </source>
</evidence>
<dbReference type="SUPFAM" id="SSF47090">
    <property type="entry name" value="PGBD-like"/>
    <property type="match status" value="1"/>
</dbReference>
<keyword evidence="4 7" id="KW-0133">Cell shape</keyword>
<keyword evidence="11" id="KW-1185">Reference proteome</keyword>
<evidence type="ECO:0000256" key="3">
    <source>
        <dbReference type="ARBA" id="ARBA00022679"/>
    </source>
</evidence>
<dbReference type="CDD" id="cd16913">
    <property type="entry name" value="YkuD_like"/>
    <property type="match status" value="1"/>
</dbReference>
<protein>
    <submittedName>
        <fullName evidence="10">Murein L,D-transpeptidase</fullName>
    </submittedName>
</protein>
<dbReference type="EMBL" id="CP071796">
    <property type="protein sequence ID" value="QTD45589.1"/>
    <property type="molecule type" value="Genomic_DNA"/>
</dbReference>
<dbReference type="GO" id="GO:0071972">
    <property type="term" value="F:peptidoglycan L,D-transpeptidase activity"/>
    <property type="evidence" value="ECO:0007669"/>
    <property type="project" value="TreeGrafter"/>
</dbReference>
<proteinExistence type="inferred from homology"/>
<dbReference type="RefSeq" id="WP_208009337.1">
    <property type="nucleotide sequence ID" value="NZ_CP071796.1"/>
</dbReference>
<reference evidence="10" key="1">
    <citation type="submission" date="2021-03" db="EMBL/GenBank/DDBJ databases">
        <title>Ottowia sp. 27C isolated from the cloaca of a Giant Asian pond turtle (Heosemys grandis).</title>
        <authorList>
            <person name="Spergser J."/>
            <person name="Busse H.-J."/>
        </authorList>
    </citation>
    <scope>NUCLEOTIDE SEQUENCE</scope>
    <source>
        <strain evidence="10">27C</strain>
    </source>
</reference>
<dbReference type="PANTHER" id="PTHR30582">
    <property type="entry name" value="L,D-TRANSPEPTIDASE"/>
    <property type="match status" value="1"/>
</dbReference>
<dbReference type="PANTHER" id="PTHR30582:SF30">
    <property type="entry name" value="BLR4375 PROTEIN"/>
    <property type="match status" value="1"/>
</dbReference>
<feature type="domain" description="L,D-TPase catalytic" evidence="9">
    <location>
        <begin position="200"/>
        <end position="334"/>
    </location>
</feature>
<dbReference type="AlphaFoldDB" id="A0A975H390"/>
<feature type="active site" description="Proton donor/acceptor" evidence="7">
    <location>
        <position position="294"/>
    </location>
</feature>
<keyword evidence="6 7" id="KW-0961">Cell wall biogenesis/degradation</keyword>
<keyword evidence="5 7" id="KW-0573">Peptidoglycan synthesis</keyword>
<dbReference type="GO" id="GO:0005576">
    <property type="term" value="C:extracellular region"/>
    <property type="evidence" value="ECO:0007669"/>
    <property type="project" value="TreeGrafter"/>
</dbReference>
<gene>
    <name evidence="10" type="ORF">J1M35_01295</name>
</gene>
<comment type="similarity">
    <text evidence="2">Belongs to the YkuD family.</text>
</comment>
<dbReference type="Pfam" id="PF01471">
    <property type="entry name" value="PG_binding_1"/>
    <property type="match status" value="1"/>
</dbReference>
<dbReference type="Pfam" id="PF03734">
    <property type="entry name" value="YkuD"/>
    <property type="match status" value="1"/>
</dbReference>
<evidence type="ECO:0000256" key="2">
    <source>
        <dbReference type="ARBA" id="ARBA00005992"/>
    </source>
</evidence>
<sequence length="335" mass="35721">MSLPLIPRRLLLTAACAAALPAWARKASNASAAAFDFDAFNAAADTPLLKMGSRGAAVARAQILLDRAWFSPGEIDGGFGKNMQRMVKAYQRSNGLKETGVIDAATWTALREASAGGLLTKYTITDKDAAGPFEKTPTDMAGRAKLKALSYESLDEALAERFHVNPAYLKQLNPGKRLAAGTEIVVPGVLDSKAPTRASQRVEIDKGERVLFVLDKDGQPAAGFPISIGNERNDPLPLGEMAIKNAVDMPSFTYNPAILKTAPKEAQKVDIAPGPNNPVGTVWLGLTKPHWGIHGTPEPAKVGHSETNGCIHLTNWDAERLAKIVKVGARVDVKA</sequence>
<dbReference type="InterPro" id="IPR036366">
    <property type="entry name" value="PGBDSf"/>
</dbReference>
<dbReference type="GO" id="GO:0016740">
    <property type="term" value="F:transferase activity"/>
    <property type="evidence" value="ECO:0007669"/>
    <property type="project" value="UniProtKB-KW"/>
</dbReference>
<dbReference type="InterPro" id="IPR050979">
    <property type="entry name" value="LD-transpeptidase"/>
</dbReference>
<feature type="active site" description="Nucleophile" evidence="7">
    <location>
        <position position="310"/>
    </location>
</feature>
<evidence type="ECO:0000256" key="7">
    <source>
        <dbReference type="PROSITE-ProRule" id="PRU01373"/>
    </source>
</evidence>